<dbReference type="AlphaFoldDB" id="A0A066RMN8"/>
<dbReference type="Pfam" id="PF08798">
    <property type="entry name" value="CRISPR_assoc"/>
    <property type="match status" value="1"/>
</dbReference>
<name>A0A066RMN8_9GAMM</name>
<dbReference type="SUPFAM" id="SSF117987">
    <property type="entry name" value="CRISPR-associated protein"/>
    <property type="match status" value="2"/>
</dbReference>
<dbReference type="OrthoDB" id="9795689at2"/>
<keyword evidence="2" id="KW-1185">Reference proteome</keyword>
<dbReference type="Gene3D" id="3.30.70.1210">
    <property type="entry name" value="Crispr-associated protein, domain 2"/>
    <property type="match status" value="1"/>
</dbReference>
<dbReference type="Gene3D" id="3.30.70.1200">
    <property type="entry name" value="Crispr-associated protein, domain 1"/>
    <property type="match status" value="1"/>
</dbReference>
<gene>
    <name evidence="1" type="ORF">EA58_10305</name>
</gene>
<dbReference type="STRING" id="1654360.EA58_10305"/>
<accession>A0A066RMN8</accession>
<evidence type="ECO:0000313" key="1">
    <source>
        <dbReference type="EMBL" id="KDM91665.1"/>
    </source>
</evidence>
<protein>
    <submittedName>
        <fullName evidence="1">CRISPR-associated protein Cse3</fullName>
    </submittedName>
</protein>
<proteinExistence type="predicted"/>
<dbReference type="InterPro" id="IPR010179">
    <property type="entry name" value="CRISPR-assoc_prot_Cse3"/>
</dbReference>
<reference evidence="1 2" key="1">
    <citation type="submission" date="2014-04" db="EMBL/GenBank/DDBJ databases">
        <title>Draft genome sequence of Photobacterium halotolerans S2753: a solonamide, ngercheumicin and holomycin producer.</title>
        <authorList>
            <person name="Machado H.R."/>
            <person name="Gram L."/>
        </authorList>
    </citation>
    <scope>NUCLEOTIDE SEQUENCE [LARGE SCALE GENOMIC DNA]</scope>
    <source>
        <strain evidence="1 2">S2753</strain>
    </source>
</reference>
<dbReference type="NCBIfam" id="TIGR01907">
    <property type="entry name" value="casE_Cse3"/>
    <property type="match status" value="1"/>
</dbReference>
<evidence type="ECO:0000313" key="2">
    <source>
        <dbReference type="Proteomes" id="UP000027192"/>
    </source>
</evidence>
<dbReference type="CDD" id="cd09727">
    <property type="entry name" value="Cas6_I-E"/>
    <property type="match status" value="1"/>
</dbReference>
<organism evidence="1 2">
    <name type="scientific">Photobacterium galatheae</name>
    <dbReference type="NCBI Taxonomy" id="1654360"/>
    <lineage>
        <taxon>Bacteria</taxon>
        <taxon>Pseudomonadati</taxon>
        <taxon>Pseudomonadota</taxon>
        <taxon>Gammaproteobacteria</taxon>
        <taxon>Vibrionales</taxon>
        <taxon>Vibrionaceae</taxon>
        <taxon>Photobacterium</taxon>
    </lineage>
</organism>
<dbReference type="Proteomes" id="UP000027192">
    <property type="component" value="Unassembled WGS sequence"/>
</dbReference>
<dbReference type="RefSeq" id="WP_036751918.1">
    <property type="nucleotide sequence ID" value="NZ_JAGSGC010000025.1"/>
</dbReference>
<sequence>MYLSKVTLASSGQAAALFARFGGNDAYSGHQMLWQLFTHASDRPFLFREEIGPGGRPEFYVLSQIAPTQDLPVFQVQTKAFAPQIHTGQRLAFKLRVNPTICVTDEHGKSRRHDVMMHAKHQLKHQTEPQTRPSGKAGREAAKALMHEAAQQWICDEKRLAVWGIQLDVLPEIERYTQHKGHKKSGRPVQFSSVDFQGILTVTDPERFLAQYAQGFGRTKGMGCGLMLIRSI</sequence>
<dbReference type="EMBL" id="JMIB01000020">
    <property type="protein sequence ID" value="KDM91665.1"/>
    <property type="molecule type" value="Genomic_DNA"/>
</dbReference>
<comment type="caution">
    <text evidence="1">The sequence shown here is derived from an EMBL/GenBank/DDBJ whole genome shotgun (WGS) entry which is preliminary data.</text>
</comment>
<dbReference type="SMART" id="SM01101">
    <property type="entry name" value="CRISPR_assoc"/>
    <property type="match status" value="1"/>
</dbReference>